<sequence>MDALQDKGLTWHRKWENPLLSFEDCGIPSMALPLGEGASSSLCLRTQLGARCPVLNGWVTDRMAELLHSLRDSGIHWLEGRKEGPAVHLFLLLFYYK</sequence>
<dbReference type="AlphaFoldDB" id="A0A3L8RW17"/>
<proteinExistence type="predicted"/>
<dbReference type="EMBL" id="QUSF01000167">
    <property type="protein sequence ID" value="RLV88827.1"/>
    <property type="molecule type" value="Genomic_DNA"/>
</dbReference>
<name>A0A3L8RW17_CHLGU</name>
<comment type="caution">
    <text evidence="1">The sequence shown here is derived from an EMBL/GenBank/DDBJ whole genome shotgun (WGS) entry which is preliminary data.</text>
</comment>
<organism evidence="1 2">
    <name type="scientific">Chloebia gouldiae</name>
    <name type="common">Gouldian finch</name>
    <name type="synonym">Erythrura gouldiae</name>
    <dbReference type="NCBI Taxonomy" id="44316"/>
    <lineage>
        <taxon>Eukaryota</taxon>
        <taxon>Metazoa</taxon>
        <taxon>Chordata</taxon>
        <taxon>Craniata</taxon>
        <taxon>Vertebrata</taxon>
        <taxon>Euteleostomi</taxon>
        <taxon>Archelosauria</taxon>
        <taxon>Archosauria</taxon>
        <taxon>Dinosauria</taxon>
        <taxon>Saurischia</taxon>
        <taxon>Theropoda</taxon>
        <taxon>Coelurosauria</taxon>
        <taxon>Aves</taxon>
        <taxon>Neognathae</taxon>
        <taxon>Neoaves</taxon>
        <taxon>Telluraves</taxon>
        <taxon>Australaves</taxon>
        <taxon>Passeriformes</taxon>
        <taxon>Passeroidea</taxon>
        <taxon>Passeridae</taxon>
        <taxon>Chloebia</taxon>
    </lineage>
</organism>
<accession>A0A3L8RW17</accession>
<protein>
    <submittedName>
        <fullName evidence="1">Uncharacterized protein</fullName>
    </submittedName>
</protein>
<reference evidence="1 2" key="1">
    <citation type="journal article" date="2018" name="Proc. R. Soc. B">
        <title>A non-coding region near Follistatin controls head colour polymorphism in the Gouldian finch.</title>
        <authorList>
            <person name="Toomey M.B."/>
            <person name="Marques C.I."/>
            <person name="Andrade P."/>
            <person name="Araujo P.M."/>
            <person name="Sabatino S."/>
            <person name="Gazda M.A."/>
            <person name="Afonso S."/>
            <person name="Lopes R.J."/>
            <person name="Corbo J.C."/>
            <person name="Carneiro M."/>
        </authorList>
    </citation>
    <scope>NUCLEOTIDE SEQUENCE [LARGE SCALE GENOMIC DNA]</scope>
    <source>
        <strain evidence="1">Red01</strain>
        <tissue evidence="1">Muscle</tissue>
    </source>
</reference>
<evidence type="ECO:0000313" key="1">
    <source>
        <dbReference type="EMBL" id="RLV88827.1"/>
    </source>
</evidence>
<dbReference type="Proteomes" id="UP000276834">
    <property type="component" value="Unassembled WGS sequence"/>
</dbReference>
<evidence type="ECO:0000313" key="2">
    <source>
        <dbReference type="Proteomes" id="UP000276834"/>
    </source>
</evidence>
<gene>
    <name evidence="1" type="ORF">DV515_00015241</name>
</gene>
<keyword evidence="2" id="KW-1185">Reference proteome</keyword>